<dbReference type="Proteomes" id="UP000005870">
    <property type="component" value="Chromosome"/>
</dbReference>
<dbReference type="EMBL" id="CP003093">
    <property type="protein sequence ID" value="AER57471.1"/>
    <property type="molecule type" value="Genomic_DNA"/>
</dbReference>
<dbReference type="STRING" id="1045855.DSC_14135"/>
<keyword evidence="2" id="KW-1185">Reference proteome</keyword>
<sequence>MANLLQPNAPLAPVLAVSPPRRRAARIIAPAVTGTATR</sequence>
<name>G7UU37_PSEUP</name>
<proteinExistence type="predicted"/>
<gene>
    <name evidence="1" type="ordered locus">DSC_14135</name>
</gene>
<protein>
    <submittedName>
        <fullName evidence="1">Uncharacterized protein</fullName>
    </submittedName>
</protein>
<dbReference type="AlphaFoldDB" id="G7UU37"/>
<evidence type="ECO:0000313" key="2">
    <source>
        <dbReference type="Proteomes" id="UP000005870"/>
    </source>
</evidence>
<evidence type="ECO:0000313" key="1">
    <source>
        <dbReference type="EMBL" id="AER57471.1"/>
    </source>
</evidence>
<reference evidence="1 2" key="1">
    <citation type="journal article" date="2012" name="J. Bacteriol.">
        <title>Complete Genome Sequence of the BTEX-Degrading Bacterium Pseudoxanthomonas spadix BD-a59.</title>
        <authorList>
            <person name="Lee S.H."/>
            <person name="Jin H.M."/>
            <person name="Lee H.J."/>
            <person name="Kim J.M."/>
            <person name="Jeon C.O."/>
        </authorList>
    </citation>
    <scope>NUCLEOTIDE SEQUENCE [LARGE SCALE GENOMIC DNA]</scope>
    <source>
        <strain evidence="1 2">BD-a59</strain>
    </source>
</reference>
<organism evidence="1 2">
    <name type="scientific">Pseudoxanthomonas spadix (strain BD-a59)</name>
    <dbReference type="NCBI Taxonomy" id="1045855"/>
    <lineage>
        <taxon>Bacteria</taxon>
        <taxon>Pseudomonadati</taxon>
        <taxon>Pseudomonadota</taxon>
        <taxon>Gammaproteobacteria</taxon>
        <taxon>Lysobacterales</taxon>
        <taxon>Lysobacteraceae</taxon>
        <taxon>Pseudoxanthomonas</taxon>
    </lineage>
</organism>
<accession>G7UU37</accession>
<dbReference type="KEGG" id="psd:DSC_14135"/>
<dbReference type="HOGENOM" id="CLU_3331945_0_0_6"/>